<dbReference type="Pfam" id="PF00072">
    <property type="entry name" value="Response_reg"/>
    <property type="match status" value="1"/>
</dbReference>
<evidence type="ECO:0000256" key="2">
    <source>
        <dbReference type="PROSITE-ProRule" id="PRU00169"/>
    </source>
</evidence>
<dbReference type="Proteomes" id="UP000011864">
    <property type="component" value="Chromosome"/>
</dbReference>
<evidence type="ECO:0000313" key="5">
    <source>
        <dbReference type="Proteomes" id="UP000011864"/>
    </source>
</evidence>
<gene>
    <name evidence="4" type="ORF">C427_3569</name>
</gene>
<dbReference type="SUPFAM" id="SSF52172">
    <property type="entry name" value="CheY-like"/>
    <property type="match status" value="1"/>
</dbReference>
<dbReference type="HOGENOM" id="CLU_000445_69_8_6"/>
<evidence type="ECO:0000256" key="1">
    <source>
        <dbReference type="ARBA" id="ARBA00022553"/>
    </source>
</evidence>
<dbReference type="SMART" id="SM00448">
    <property type="entry name" value="REC"/>
    <property type="match status" value="1"/>
</dbReference>
<dbReference type="RefSeq" id="WP_007637634.1">
    <property type="nucleotide sequence ID" value="NC_020514.1"/>
</dbReference>
<dbReference type="PANTHER" id="PTHR44591:SF19">
    <property type="entry name" value="TWO-COMPONENT RESPONSE REGULATOR-RELATED"/>
    <property type="match status" value="1"/>
</dbReference>
<feature type="domain" description="Response regulatory" evidence="3">
    <location>
        <begin position="13"/>
        <end position="128"/>
    </location>
</feature>
<evidence type="ECO:0000313" key="4">
    <source>
        <dbReference type="EMBL" id="AGH45677.1"/>
    </source>
</evidence>
<protein>
    <submittedName>
        <fullName evidence="4">Response regulator receiver protein</fullName>
    </submittedName>
</protein>
<dbReference type="AlphaFoldDB" id="K7A9L0"/>
<dbReference type="CDD" id="cd17569">
    <property type="entry name" value="REC_HupR-like"/>
    <property type="match status" value="1"/>
</dbReference>
<dbReference type="PANTHER" id="PTHR44591">
    <property type="entry name" value="STRESS RESPONSE REGULATOR PROTEIN 1"/>
    <property type="match status" value="1"/>
</dbReference>
<keyword evidence="1 2" id="KW-0597">Phosphoprotein</keyword>
<dbReference type="InterPro" id="IPR050595">
    <property type="entry name" value="Bact_response_regulator"/>
</dbReference>
<organism evidence="4 5">
    <name type="scientific">Paraglaciecola psychrophila 170</name>
    <dbReference type="NCBI Taxonomy" id="1129794"/>
    <lineage>
        <taxon>Bacteria</taxon>
        <taxon>Pseudomonadati</taxon>
        <taxon>Pseudomonadota</taxon>
        <taxon>Gammaproteobacteria</taxon>
        <taxon>Alteromonadales</taxon>
        <taxon>Alteromonadaceae</taxon>
        <taxon>Paraglaciecola</taxon>
    </lineage>
</organism>
<evidence type="ECO:0000259" key="3">
    <source>
        <dbReference type="PROSITE" id="PS50110"/>
    </source>
</evidence>
<dbReference type="KEGG" id="gps:C427_3569"/>
<dbReference type="eggNOG" id="COG3437">
    <property type="taxonomic scope" value="Bacteria"/>
</dbReference>
<dbReference type="OrthoDB" id="9802066at2"/>
<reference evidence="4 5" key="1">
    <citation type="journal article" date="2013" name="Genome Announc.">
        <title>Complete Genome Sequence of Glaciecola psychrophila Strain 170T.</title>
        <authorList>
            <person name="Yin J."/>
            <person name="Chen J."/>
            <person name="Liu G."/>
            <person name="Yu Y."/>
            <person name="Song L."/>
            <person name="Wang X."/>
            <person name="Qu X."/>
        </authorList>
    </citation>
    <scope>NUCLEOTIDE SEQUENCE [LARGE SCALE GENOMIC DNA]</scope>
    <source>
        <strain evidence="4 5">170</strain>
    </source>
</reference>
<name>K7A9L0_9ALTE</name>
<keyword evidence="5" id="KW-1185">Reference proteome</keyword>
<dbReference type="Gene3D" id="3.40.50.2300">
    <property type="match status" value="1"/>
</dbReference>
<dbReference type="EMBL" id="CP003837">
    <property type="protein sequence ID" value="AGH45677.1"/>
    <property type="molecule type" value="Genomic_DNA"/>
</dbReference>
<dbReference type="PROSITE" id="PS50110">
    <property type="entry name" value="RESPONSE_REGULATORY"/>
    <property type="match status" value="1"/>
</dbReference>
<dbReference type="PATRIC" id="fig|1129794.4.peg.3550"/>
<dbReference type="InterPro" id="IPR001789">
    <property type="entry name" value="Sig_transdc_resp-reg_receiver"/>
</dbReference>
<sequence length="135" mass="15263">MNDANAITKPLMTVLCVDDELDIIHAMKRLLRKQNYNLLFASSGEKALEVMRQNNVDLIISDMRMPAMSGAELLEKVATSYPNSYRILLTGYADMESTVSATNKGKILKYIQKPWDNDELISSIEEGLEKVKLHK</sequence>
<dbReference type="InterPro" id="IPR011006">
    <property type="entry name" value="CheY-like_superfamily"/>
</dbReference>
<dbReference type="STRING" id="1129794.C427_3569"/>
<proteinExistence type="predicted"/>
<dbReference type="GO" id="GO:0000160">
    <property type="term" value="P:phosphorelay signal transduction system"/>
    <property type="evidence" value="ECO:0007669"/>
    <property type="project" value="InterPro"/>
</dbReference>
<feature type="modified residue" description="4-aspartylphosphate" evidence="2">
    <location>
        <position position="62"/>
    </location>
</feature>
<accession>K7A9L0</accession>